<dbReference type="InterPro" id="IPR018247">
    <property type="entry name" value="EF_Hand_1_Ca_BS"/>
</dbReference>
<dbReference type="CDD" id="cd00051">
    <property type="entry name" value="EFh"/>
    <property type="match status" value="1"/>
</dbReference>
<feature type="domain" description="EF-hand" evidence="4">
    <location>
        <begin position="28"/>
        <end position="63"/>
    </location>
</feature>
<keyword evidence="3" id="KW-0106">Calcium</keyword>
<evidence type="ECO:0000259" key="4">
    <source>
        <dbReference type="PROSITE" id="PS50222"/>
    </source>
</evidence>
<dbReference type="PANTHER" id="PTHR23048:SF48">
    <property type="entry name" value="CENTRIN 3"/>
    <property type="match status" value="1"/>
</dbReference>
<evidence type="ECO:0000313" key="6">
    <source>
        <dbReference type="Proteomes" id="UP001145021"/>
    </source>
</evidence>
<dbReference type="AlphaFoldDB" id="A0A9W8CJ70"/>
<dbReference type="InterPro" id="IPR011992">
    <property type="entry name" value="EF-hand-dom_pair"/>
</dbReference>
<protein>
    <submittedName>
        <fullName evidence="5">Calcium-binding component of the spindle pole body (SPB) half-bridge</fullName>
    </submittedName>
</protein>
<keyword evidence="1" id="KW-0479">Metal-binding</keyword>
<evidence type="ECO:0000256" key="1">
    <source>
        <dbReference type="ARBA" id="ARBA00022723"/>
    </source>
</evidence>
<dbReference type="GO" id="GO:0005509">
    <property type="term" value="F:calcium ion binding"/>
    <property type="evidence" value="ECO:0007669"/>
    <property type="project" value="InterPro"/>
</dbReference>
<dbReference type="PANTHER" id="PTHR23048">
    <property type="entry name" value="MYOSIN LIGHT CHAIN 1, 3"/>
    <property type="match status" value="1"/>
</dbReference>
<dbReference type="PROSITE" id="PS50222">
    <property type="entry name" value="EF_HAND_2"/>
    <property type="match status" value="3"/>
</dbReference>
<dbReference type="SUPFAM" id="SSF47473">
    <property type="entry name" value="EF-hand"/>
    <property type="match status" value="1"/>
</dbReference>
<dbReference type="InterPro" id="IPR002048">
    <property type="entry name" value="EF_hand_dom"/>
</dbReference>
<dbReference type="Proteomes" id="UP001145021">
    <property type="component" value="Unassembled WGS sequence"/>
</dbReference>
<gene>
    <name evidence="5" type="primary">CDC31</name>
    <name evidence="5" type="ORF">LPJ64_002344</name>
</gene>
<name>A0A9W8CJ70_9FUNG</name>
<feature type="domain" description="EF-hand" evidence="4">
    <location>
        <begin position="101"/>
        <end position="136"/>
    </location>
</feature>
<dbReference type="Gene3D" id="1.10.238.10">
    <property type="entry name" value="EF-hand"/>
    <property type="match status" value="2"/>
</dbReference>
<evidence type="ECO:0000256" key="2">
    <source>
        <dbReference type="ARBA" id="ARBA00022737"/>
    </source>
</evidence>
<evidence type="ECO:0000256" key="3">
    <source>
        <dbReference type="ARBA" id="ARBA00022837"/>
    </source>
</evidence>
<keyword evidence="6" id="KW-1185">Reference proteome</keyword>
<proteinExistence type="predicted"/>
<keyword evidence="2" id="KW-0677">Repeat</keyword>
<dbReference type="PROSITE" id="PS00018">
    <property type="entry name" value="EF_HAND_1"/>
    <property type="match status" value="2"/>
</dbReference>
<feature type="domain" description="EF-hand" evidence="4">
    <location>
        <begin position="137"/>
        <end position="170"/>
    </location>
</feature>
<comment type="caution">
    <text evidence="5">The sequence shown here is derived from an EMBL/GenBank/DDBJ whole genome shotgun (WGS) entry which is preliminary data.</text>
</comment>
<evidence type="ECO:0000313" key="5">
    <source>
        <dbReference type="EMBL" id="KAJ1646152.1"/>
    </source>
</evidence>
<dbReference type="EMBL" id="JANBOH010000073">
    <property type="protein sequence ID" value="KAJ1646152.1"/>
    <property type="molecule type" value="Genomic_DNA"/>
</dbReference>
<accession>A0A9W8CJ70</accession>
<dbReference type="SMART" id="SM00054">
    <property type="entry name" value="EFh"/>
    <property type="match status" value="4"/>
</dbReference>
<dbReference type="Pfam" id="PF13405">
    <property type="entry name" value="EF-hand_6"/>
    <property type="match status" value="1"/>
</dbReference>
<sequence>MNGTTGQYMPSQRIVAGTRTAATKITDEKLEEINEAFGLFDTNKDDHLDYFELKVAMRALGFDMKKDDVLNTLQRYGTDDKNTISRDAFVRAASEMIAKRDPVEEFKKAFKLIDESNTGKITATSLRRIARELGENISDEEIQAMIEEFDLDNDGCINEEEFLKIMLSSQ</sequence>
<dbReference type="GO" id="GO:0016460">
    <property type="term" value="C:myosin II complex"/>
    <property type="evidence" value="ECO:0007669"/>
    <property type="project" value="TreeGrafter"/>
</dbReference>
<reference evidence="5" key="1">
    <citation type="submission" date="2022-07" db="EMBL/GenBank/DDBJ databases">
        <title>Phylogenomic reconstructions and comparative analyses of Kickxellomycotina fungi.</title>
        <authorList>
            <person name="Reynolds N.K."/>
            <person name="Stajich J.E."/>
            <person name="Barry K."/>
            <person name="Grigoriev I.V."/>
            <person name="Crous P."/>
            <person name="Smith M.E."/>
        </authorList>
    </citation>
    <scope>NUCLEOTIDE SEQUENCE</scope>
    <source>
        <strain evidence="5">NBRC 105413</strain>
    </source>
</reference>
<dbReference type="FunFam" id="1.10.238.10:FF:000001">
    <property type="entry name" value="Calmodulin 1"/>
    <property type="match status" value="1"/>
</dbReference>
<organism evidence="5 6">
    <name type="scientific">Coemansia asiatica</name>
    <dbReference type="NCBI Taxonomy" id="1052880"/>
    <lineage>
        <taxon>Eukaryota</taxon>
        <taxon>Fungi</taxon>
        <taxon>Fungi incertae sedis</taxon>
        <taxon>Zoopagomycota</taxon>
        <taxon>Kickxellomycotina</taxon>
        <taxon>Kickxellomycetes</taxon>
        <taxon>Kickxellales</taxon>
        <taxon>Kickxellaceae</taxon>
        <taxon>Coemansia</taxon>
    </lineage>
</organism>
<dbReference type="Pfam" id="PF13499">
    <property type="entry name" value="EF-hand_7"/>
    <property type="match status" value="1"/>
</dbReference>
<dbReference type="InterPro" id="IPR050230">
    <property type="entry name" value="CALM/Myosin/TropC-like"/>
</dbReference>